<evidence type="ECO:0000313" key="2">
    <source>
        <dbReference type="Proteomes" id="UP000092582"/>
    </source>
</evidence>
<dbReference type="AlphaFoldDB" id="A0A1B1BPQ3"/>
<keyword evidence="2" id="KW-1185">Reference proteome</keyword>
<dbReference type="KEGG" id="cart:PA27867_3584"/>
<dbReference type="OrthoDB" id="5110870at2"/>
<organism evidence="1 2">
    <name type="scientific">Cryobacterium arcticum</name>
    <dbReference type="NCBI Taxonomy" id="670052"/>
    <lineage>
        <taxon>Bacteria</taxon>
        <taxon>Bacillati</taxon>
        <taxon>Actinomycetota</taxon>
        <taxon>Actinomycetes</taxon>
        <taxon>Micrococcales</taxon>
        <taxon>Microbacteriaceae</taxon>
        <taxon>Cryobacterium</taxon>
    </lineage>
</organism>
<dbReference type="RefSeq" id="WP_066598427.1">
    <property type="nucleotide sequence ID" value="NZ_CP016282.1"/>
</dbReference>
<sequence>MVEFTNTESGEVTDQPNAVEVVKAEFAGKADQLRNFAPTNPVEMEFFIREANALLEQMPDVLLEINTRRYNAERAHGLRKNTQMAFYGRQGNNVSFARAMAEVDAQPELEVWHNTKAEYHYAEDTEKALRTKIYSMLNINKSIAAAYNTQNGVGR</sequence>
<dbReference type="STRING" id="670052.PA27867_3584"/>
<reference evidence="1 2" key="1">
    <citation type="submission" date="2016-06" db="EMBL/GenBank/DDBJ databases">
        <title>Genome sequencing of Cryobacterium arcticum PAMC 27867.</title>
        <authorList>
            <person name="Lee J."/>
            <person name="Kim O.-S."/>
        </authorList>
    </citation>
    <scope>NUCLEOTIDE SEQUENCE [LARGE SCALE GENOMIC DNA]</scope>
    <source>
        <strain evidence="1 2">PAMC 27867</strain>
    </source>
</reference>
<name>A0A1B1BPQ3_9MICO</name>
<dbReference type="Proteomes" id="UP000092582">
    <property type="component" value="Chromosome 1"/>
</dbReference>
<accession>A0A1B1BPQ3</accession>
<proteinExistence type="predicted"/>
<protein>
    <submittedName>
        <fullName evidence="1">Uncharacterized protein</fullName>
    </submittedName>
</protein>
<evidence type="ECO:0000313" key="1">
    <source>
        <dbReference type="EMBL" id="ANP74505.1"/>
    </source>
</evidence>
<gene>
    <name evidence="1" type="ORF">PA27867_3584</name>
</gene>
<dbReference type="EMBL" id="CP016282">
    <property type="protein sequence ID" value="ANP74505.1"/>
    <property type="molecule type" value="Genomic_DNA"/>
</dbReference>